<dbReference type="Proteomes" id="UP000247892">
    <property type="component" value="Unassembled WGS sequence"/>
</dbReference>
<evidence type="ECO:0000259" key="4">
    <source>
        <dbReference type="PROSITE" id="PS50949"/>
    </source>
</evidence>
<dbReference type="InterPro" id="IPR011711">
    <property type="entry name" value="GntR_C"/>
</dbReference>
<dbReference type="InterPro" id="IPR036388">
    <property type="entry name" value="WH-like_DNA-bd_sf"/>
</dbReference>
<dbReference type="InterPro" id="IPR000524">
    <property type="entry name" value="Tscrpt_reg_HTH_GntR"/>
</dbReference>
<gene>
    <name evidence="5" type="ORF">BA062_10015</name>
</gene>
<dbReference type="Gene3D" id="1.10.10.10">
    <property type="entry name" value="Winged helix-like DNA-binding domain superfamily/Winged helix DNA-binding domain"/>
    <property type="match status" value="1"/>
</dbReference>
<name>A0A318LXB7_9PSEU</name>
<dbReference type="SMART" id="SM00895">
    <property type="entry name" value="FCD"/>
    <property type="match status" value="1"/>
</dbReference>
<keyword evidence="6" id="KW-1185">Reference proteome</keyword>
<feature type="domain" description="HTH gntR-type" evidence="4">
    <location>
        <begin position="5"/>
        <end position="71"/>
    </location>
</feature>
<evidence type="ECO:0000313" key="6">
    <source>
        <dbReference type="Proteomes" id="UP000247892"/>
    </source>
</evidence>
<dbReference type="SUPFAM" id="SSF48008">
    <property type="entry name" value="GntR ligand-binding domain-like"/>
    <property type="match status" value="1"/>
</dbReference>
<keyword evidence="1" id="KW-0805">Transcription regulation</keyword>
<accession>A0A318LXB7</accession>
<dbReference type="CDD" id="cd07377">
    <property type="entry name" value="WHTH_GntR"/>
    <property type="match status" value="1"/>
</dbReference>
<dbReference type="PANTHER" id="PTHR43537">
    <property type="entry name" value="TRANSCRIPTIONAL REGULATOR, GNTR FAMILY"/>
    <property type="match status" value="1"/>
</dbReference>
<keyword evidence="2" id="KW-0238">DNA-binding</keyword>
<reference evidence="5 6" key="1">
    <citation type="submission" date="2016-07" db="EMBL/GenBank/DDBJ databases">
        <title>Draft genome sequence of Prauserella sp. YIM 121212, isolated from alkaline soil.</title>
        <authorList>
            <person name="Ruckert C."/>
            <person name="Albersmeier A."/>
            <person name="Jiang C.-L."/>
            <person name="Jiang Y."/>
            <person name="Kalinowski J."/>
            <person name="Schneider O."/>
            <person name="Winkler A."/>
            <person name="Zotchev S.B."/>
        </authorList>
    </citation>
    <scope>NUCLEOTIDE SEQUENCE [LARGE SCALE GENOMIC DNA]</scope>
    <source>
        <strain evidence="5 6">YIM 121212</strain>
    </source>
</reference>
<evidence type="ECO:0000256" key="1">
    <source>
        <dbReference type="ARBA" id="ARBA00023015"/>
    </source>
</evidence>
<dbReference type="GO" id="GO:0003677">
    <property type="term" value="F:DNA binding"/>
    <property type="evidence" value="ECO:0007669"/>
    <property type="project" value="UniProtKB-KW"/>
</dbReference>
<dbReference type="EMBL" id="MASU01000005">
    <property type="protein sequence ID" value="PXY36878.1"/>
    <property type="molecule type" value="Genomic_DNA"/>
</dbReference>
<dbReference type="PROSITE" id="PS50949">
    <property type="entry name" value="HTH_GNTR"/>
    <property type="match status" value="1"/>
</dbReference>
<dbReference type="Pfam" id="PF00392">
    <property type="entry name" value="GntR"/>
    <property type="match status" value="1"/>
</dbReference>
<keyword evidence="3" id="KW-0804">Transcription</keyword>
<sequence length="231" mass="26226">MTRPDDTATVQHQRLRGMILDRELPPGTVLLETPLSQRLGVSRTPVREALARLAQEGLITRRTRGYVVHELSPEEIIEVFDARIVLERAIAERAATSASELRLAHLEQLTDELDRLVRALWAAGDDEETADDLRARIRPLNVAWHDALRACGNNGTLARLLEQVLDVQRIYNPLMHQHEVEEIALGQRQHHEIVTALRRRDPATAGEVMARHLETVRRSKVAELTRTLRPT</sequence>
<protein>
    <submittedName>
        <fullName evidence="5">GntR family transcriptional regulator</fullName>
    </submittedName>
</protein>
<organism evidence="5 6">
    <name type="scientific">Prauserella flavalba</name>
    <dbReference type="NCBI Taxonomy" id="1477506"/>
    <lineage>
        <taxon>Bacteria</taxon>
        <taxon>Bacillati</taxon>
        <taxon>Actinomycetota</taxon>
        <taxon>Actinomycetes</taxon>
        <taxon>Pseudonocardiales</taxon>
        <taxon>Pseudonocardiaceae</taxon>
        <taxon>Prauserella</taxon>
    </lineage>
</organism>
<evidence type="ECO:0000313" key="5">
    <source>
        <dbReference type="EMBL" id="PXY36878.1"/>
    </source>
</evidence>
<dbReference type="AlphaFoldDB" id="A0A318LXB7"/>
<dbReference type="OrthoDB" id="3367236at2"/>
<dbReference type="GO" id="GO:0003700">
    <property type="term" value="F:DNA-binding transcription factor activity"/>
    <property type="evidence" value="ECO:0007669"/>
    <property type="project" value="InterPro"/>
</dbReference>
<dbReference type="Gene3D" id="1.20.120.530">
    <property type="entry name" value="GntR ligand-binding domain-like"/>
    <property type="match status" value="1"/>
</dbReference>
<dbReference type="InterPro" id="IPR008920">
    <property type="entry name" value="TF_FadR/GntR_C"/>
</dbReference>
<dbReference type="InterPro" id="IPR036390">
    <property type="entry name" value="WH_DNA-bd_sf"/>
</dbReference>
<comment type="caution">
    <text evidence="5">The sequence shown here is derived from an EMBL/GenBank/DDBJ whole genome shotgun (WGS) entry which is preliminary data.</text>
</comment>
<dbReference type="Pfam" id="PF07729">
    <property type="entry name" value="FCD"/>
    <property type="match status" value="1"/>
</dbReference>
<evidence type="ECO:0000256" key="2">
    <source>
        <dbReference type="ARBA" id="ARBA00023125"/>
    </source>
</evidence>
<dbReference type="SMART" id="SM00345">
    <property type="entry name" value="HTH_GNTR"/>
    <property type="match status" value="1"/>
</dbReference>
<proteinExistence type="predicted"/>
<dbReference type="PRINTS" id="PR00035">
    <property type="entry name" value="HTHGNTR"/>
</dbReference>
<dbReference type="PANTHER" id="PTHR43537:SF5">
    <property type="entry name" value="UXU OPERON TRANSCRIPTIONAL REGULATOR"/>
    <property type="match status" value="1"/>
</dbReference>
<dbReference type="SUPFAM" id="SSF46785">
    <property type="entry name" value="Winged helix' DNA-binding domain"/>
    <property type="match status" value="1"/>
</dbReference>
<dbReference type="RefSeq" id="WP_110337180.1">
    <property type="nucleotide sequence ID" value="NZ_JBHVKT010000073.1"/>
</dbReference>
<evidence type="ECO:0000256" key="3">
    <source>
        <dbReference type="ARBA" id="ARBA00023163"/>
    </source>
</evidence>